<dbReference type="Gene3D" id="3.40.50.300">
    <property type="entry name" value="P-loop containing nucleotide triphosphate hydrolases"/>
    <property type="match status" value="1"/>
</dbReference>
<dbReference type="GO" id="GO:0016887">
    <property type="term" value="F:ATP hydrolysis activity"/>
    <property type="evidence" value="ECO:0007669"/>
    <property type="project" value="InterPro"/>
</dbReference>
<evidence type="ECO:0000313" key="3">
    <source>
        <dbReference type="Proteomes" id="UP000244110"/>
    </source>
</evidence>
<evidence type="ECO:0000313" key="2">
    <source>
        <dbReference type="EMBL" id="PTQ87264.1"/>
    </source>
</evidence>
<dbReference type="GO" id="GO:0005524">
    <property type="term" value="F:ATP binding"/>
    <property type="evidence" value="ECO:0007669"/>
    <property type="project" value="InterPro"/>
</dbReference>
<dbReference type="PANTHER" id="PTHR43581:SF4">
    <property type="entry name" value="ATP_GTP PHOSPHATASE"/>
    <property type="match status" value="1"/>
</dbReference>
<feature type="domain" description="ATPase AAA-type core" evidence="1">
    <location>
        <begin position="276"/>
        <end position="369"/>
    </location>
</feature>
<evidence type="ECO:0000259" key="1">
    <source>
        <dbReference type="Pfam" id="PF13304"/>
    </source>
</evidence>
<gene>
    <name evidence="2" type="ORF">C8R28_100624</name>
</gene>
<dbReference type="InterPro" id="IPR027417">
    <property type="entry name" value="P-loop_NTPase"/>
</dbReference>
<dbReference type="Proteomes" id="UP000244110">
    <property type="component" value="Unassembled WGS sequence"/>
</dbReference>
<accession>A0A2T5ITQ9</accession>
<dbReference type="EMBL" id="QAOL01000006">
    <property type="protein sequence ID" value="PTQ87264.1"/>
    <property type="molecule type" value="Genomic_DNA"/>
</dbReference>
<reference evidence="2 3" key="1">
    <citation type="submission" date="2018-04" db="EMBL/GenBank/DDBJ databases">
        <title>Active sludge and wastewater microbial communities from Klosterneuburg, Austria.</title>
        <authorList>
            <person name="Wagner M."/>
        </authorList>
    </citation>
    <scope>NUCLEOTIDE SEQUENCE [LARGE SCALE GENOMIC DNA]</scope>
    <source>
        <strain evidence="2 3">Nm4</strain>
    </source>
</reference>
<dbReference type="Pfam" id="PF13304">
    <property type="entry name" value="AAA_21"/>
    <property type="match status" value="1"/>
</dbReference>
<dbReference type="SUPFAM" id="SSF52540">
    <property type="entry name" value="P-loop containing nucleoside triphosphate hydrolases"/>
    <property type="match status" value="1"/>
</dbReference>
<dbReference type="InterPro" id="IPR051396">
    <property type="entry name" value="Bact_Antivir_Def_Nuclease"/>
</dbReference>
<dbReference type="CDD" id="cd00267">
    <property type="entry name" value="ABC_ATPase"/>
    <property type="match status" value="1"/>
</dbReference>
<dbReference type="PANTHER" id="PTHR43581">
    <property type="entry name" value="ATP/GTP PHOSPHATASE"/>
    <property type="match status" value="1"/>
</dbReference>
<dbReference type="AlphaFoldDB" id="A0A2T5ITQ9"/>
<dbReference type="RefSeq" id="WP_107786253.1">
    <property type="nucleotide sequence ID" value="NZ_QAOL01000006.1"/>
</dbReference>
<proteinExistence type="predicted"/>
<name>A0A2T5ITQ9_9PROT</name>
<dbReference type="InterPro" id="IPR003959">
    <property type="entry name" value="ATPase_AAA_core"/>
</dbReference>
<organism evidence="2 3">
    <name type="scientific">Nitrosomonas ureae</name>
    <dbReference type="NCBI Taxonomy" id="44577"/>
    <lineage>
        <taxon>Bacteria</taxon>
        <taxon>Pseudomonadati</taxon>
        <taxon>Pseudomonadota</taxon>
        <taxon>Betaproteobacteria</taxon>
        <taxon>Nitrosomonadales</taxon>
        <taxon>Nitrosomonadaceae</taxon>
        <taxon>Nitrosomonas</taxon>
    </lineage>
</organism>
<sequence>MDELTIHEFKPLFLTLDRIGPFQNIYTIDFTDANHRPCNFYMMVSPNGLGKTTTLEIFSCLMNLLGQKSIESYGHEDLDRRGGRAQLDFWVRLHWQGRNIGIVLSVLAGTLGEEILLKPWAPDELQKYNAESWHKCGFRSQVTGRYESVALRNDDLLQDLLATLRTAGESVAEENFLQPSFHLPTVLYFSAYRDIPYPNNESNDCISHAVLDQRERSITTPNHWNYRPLHAFEAHSAHWKDSLDNLLVWLKWLDNGSFEKAQELINEQIFVGTVKNLKGVRKNPPEAIVDTGNDQTHRLDRLSSGEKSLTNLFLRIGAHSTRNTIILIDEMDIHLHIRWQHRLYNALENLVKNNPGFTVIMTTHSIEILRRFTAAMSQEREKLVLGGNLIEETDLS</sequence>
<comment type="caution">
    <text evidence="2">The sequence shown here is derived from an EMBL/GenBank/DDBJ whole genome shotgun (WGS) entry which is preliminary data.</text>
</comment>
<protein>
    <submittedName>
        <fullName evidence="2">Putative AbiEii toxin of type IV toxin-antitoxin system</fullName>
    </submittedName>
</protein>